<dbReference type="SUPFAM" id="SSF52777">
    <property type="entry name" value="CoA-dependent acyltransferases"/>
    <property type="match status" value="1"/>
</dbReference>
<sequence>MVREFKLPDVGEGVAEGELVSWLVEEGDTVSEDQPVAEVETDKALVEVPAPVTGTVQDRHYEEGDVIPVGDVFITFEVEGEDDAEAAADTGEEATAETEADPAGSPGATGGDTDEVATPTDRVFAPPRVRRLAREESVDLTTLEGSGPGGRITAADVGAAAGTAPEPEQAESTASSGTEAGAGATETAASATSSTGGAATTGASQAPQSVESADRDRTLAAPATRRIAEEEGVDIDAVPASEQRDGEPFVTPEAVRKYAQAQQQAQEADRQAVEAGEPVGQKSADFEPGERERREPFRGVRKTIADAMVESKYSAPHVTHHDEVDVTELVETREELKPRAEEKGIHLTYMPFITKAVVAALKEFPEMNAVIDEENEEIVYRDYYNVGVATATDVGLMVPVLENADGKGLLQISSEMNELVEKARERSIAPDELQGSTFTITNIGGIGGEYATPILNYPESGILAVGEIKRKPRVIETDGEERIEPRSVMTLSLSFDHRLIDGAVGAQFTNKVLEYLENPNLLLLE</sequence>
<comment type="similarity">
    <text evidence="2">Belongs to the 2-oxoacid dehydrogenase family.</text>
</comment>
<dbReference type="GO" id="GO:0031405">
    <property type="term" value="F:lipoic acid binding"/>
    <property type="evidence" value="ECO:0007669"/>
    <property type="project" value="TreeGrafter"/>
</dbReference>
<feature type="domain" description="Peripheral subunit-binding (PSBD)" evidence="8">
    <location>
        <begin position="124"/>
        <end position="161"/>
    </location>
</feature>
<evidence type="ECO:0000256" key="2">
    <source>
        <dbReference type="ARBA" id="ARBA00007317"/>
    </source>
</evidence>
<dbReference type="Pfam" id="PF00198">
    <property type="entry name" value="2-oxoacid_dh"/>
    <property type="match status" value="1"/>
</dbReference>
<evidence type="ECO:0000256" key="6">
    <source>
        <dbReference type="SAM" id="MobiDB-lite"/>
    </source>
</evidence>
<keyword evidence="3 9" id="KW-0808">Transferase</keyword>
<dbReference type="SUPFAM" id="SSF47005">
    <property type="entry name" value="Peripheral subunit-binding domain of 2-oxo acid dehydrogenase complex"/>
    <property type="match status" value="1"/>
</dbReference>
<dbReference type="Pfam" id="PF02817">
    <property type="entry name" value="E3_binding"/>
    <property type="match status" value="1"/>
</dbReference>
<evidence type="ECO:0000313" key="10">
    <source>
        <dbReference type="Proteomes" id="UP000182829"/>
    </source>
</evidence>
<protein>
    <submittedName>
        <fullName evidence="9">Pyruvate dehydrogenase E2 component (Dihydrolipoamide acetyltransferase)</fullName>
    </submittedName>
</protein>
<dbReference type="SUPFAM" id="SSF51230">
    <property type="entry name" value="Single hybrid motif"/>
    <property type="match status" value="1"/>
</dbReference>
<dbReference type="Proteomes" id="UP000182829">
    <property type="component" value="Unassembled WGS sequence"/>
</dbReference>
<dbReference type="InterPro" id="IPR050743">
    <property type="entry name" value="2-oxoacid_DH_E2_comp"/>
</dbReference>
<dbReference type="PROSITE" id="PS51826">
    <property type="entry name" value="PSBD"/>
    <property type="match status" value="1"/>
</dbReference>
<dbReference type="FunFam" id="3.30.559.10:FF:000007">
    <property type="entry name" value="Dihydrolipoamide acetyltransferase component of pyruvate dehydrogenase complex"/>
    <property type="match status" value="1"/>
</dbReference>
<dbReference type="PANTHER" id="PTHR43178:SF5">
    <property type="entry name" value="LIPOAMIDE ACYLTRANSFERASE COMPONENT OF BRANCHED-CHAIN ALPHA-KETO ACID DEHYDROGENASE COMPLEX, MITOCHONDRIAL"/>
    <property type="match status" value="1"/>
</dbReference>
<dbReference type="Gene3D" id="4.10.320.10">
    <property type="entry name" value="E3-binding domain"/>
    <property type="match status" value="2"/>
</dbReference>
<name>A0A1I3S3G8_9EURY</name>
<dbReference type="InterPro" id="IPR001078">
    <property type="entry name" value="2-oxoacid_DH_actylTfrase"/>
</dbReference>
<gene>
    <name evidence="9" type="ORF">SAMN05443661_1364</name>
</gene>
<dbReference type="RefSeq" id="WP_005577210.1">
    <property type="nucleotide sequence ID" value="NZ_FORO01000036.1"/>
</dbReference>
<dbReference type="InterPro" id="IPR036625">
    <property type="entry name" value="E3-bd_dom_sf"/>
</dbReference>
<dbReference type="Gene3D" id="3.30.559.10">
    <property type="entry name" value="Chloramphenicol acetyltransferase-like domain"/>
    <property type="match status" value="1"/>
</dbReference>
<dbReference type="Pfam" id="PF00364">
    <property type="entry name" value="Biotin_lipoyl"/>
    <property type="match status" value="1"/>
</dbReference>
<feature type="compositionally biased region" description="Basic and acidic residues" evidence="6">
    <location>
        <begin position="284"/>
        <end position="297"/>
    </location>
</feature>
<dbReference type="InterPro" id="IPR000089">
    <property type="entry name" value="Biotin_lipoyl"/>
</dbReference>
<dbReference type="OrthoDB" id="56234at2157"/>
<reference evidence="9 10" key="1">
    <citation type="submission" date="2016-10" db="EMBL/GenBank/DDBJ databases">
        <authorList>
            <person name="de Groot N.N."/>
        </authorList>
    </citation>
    <scope>NUCLEOTIDE SEQUENCE [LARGE SCALE GENOMIC DNA]</scope>
    <source>
        <strain evidence="9 10">SP2</strain>
    </source>
</reference>
<accession>A0A1I3S3G8</accession>
<feature type="compositionally biased region" description="Low complexity" evidence="6">
    <location>
        <begin position="153"/>
        <end position="204"/>
    </location>
</feature>
<dbReference type="GeneID" id="14207219"/>
<dbReference type="Gene3D" id="2.40.50.100">
    <property type="match status" value="1"/>
</dbReference>
<keyword evidence="9" id="KW-0670">Pyruvate</keyword>
<dbReference type="GO" id="GO:0005737">
    <property type="term" value="C:cytoplasm"/>
    <property type="evidence" value="ECO:0007669"/>
    <property type="project" value="TreeGrafter"/>
</dbReference>
<evidence type="ECO:0000313" key="9">
    <source>
        <dbReference type="EMBL" id="SFJ52066.1"/>
    </source>
</evidence>
<evidence type="ECO:0000256" key="5">
    <source>
        <dbReference type="ARBA" id="ARBA00023315"/>
    </source>
</evidence>
<feature type="region of interest" description="Disordered" evidence="6">
    <location>
        <begin position="83"/>
        <end position="297"/>
    </location>
</feature>
<dbReference type="InterPro" id="IPR023213">
    <property type="entry name" value="CAT-like_dom_sf"/>
</dbReference>
<dbReference type="PANTHER" id="PTHR43178">
    <property type="entry name" value="DIHYDROLIPOAMIDE ACETYLTRANSFERASE COMPONENT OF PYRUVATE DEHYDROGENASE COMPLEX"/>
    <property type="match status" value="1"/>
</dbReference>
<dbReference type="InterPro" id="IPR011053">
    <property type="entry name" value="Single_hybrid_motif"/>
</dbReference>
<dbReference type="InterPro" id="IPR004167">
    <property type="entry name" value="PSBD"/>
</dbReference>
<dbReference type="PROSITE" id="PS50968">
    <property type="entry name" value="BIOTINYL_LIPOYL"/>
    <property type="match status" value="1"/>
</dbReference>
<feature type="domain" description="Lipoyl-binding" evidence="7">
    <location>
        <begin position="2"/>
        <end position="77"/>
    </location>
</feature>
<evidence type="ECO:0000256" key="1">
    <source>
        <dbReference type="ARBA" id="ARBA00001938"/>
    </source>
</evidence>
<dbReference type="EMBL" id="FORO01000036">
    <property type="protein sequence ID" value="SFJ52066.1"/>
    <property type="molecule type" value="Genomic_DNA"/>
</dbReference>
<keyword evidence="5" id="KW-0012">Acyltransferase</keyword>
<evidence type="ECO:0000259" key="7">
    <source>
        <dbReference type="PROSITE" id="PS50968"/>
    </source>
</evidence>
<keyword evidence="4" id="KW-0450">Lipoyl</keyword>
<evidence type="ECO:0000256" key="3">
    <source>
        <dbReference type="ARBA" id="ARBA00022679"/>
    </source>
</evidence>
<evidence type="ECO:0000259" key="8">
    <source>
        <dbReference type="PROSITE" id="PS51826"/>
    </source>
</evidence>
<comment type="cofactor">
    <cofactor evidence="1">
        <name>(R)-lipoate</name>
        <dbReference type="ChEBI" id="CHEBI:83088"/>
    </cofactor>
</comment>
<dbReference type="OMA" id="NMPQTAV"/>
<proteinExistence type="inferred from homology"/>
<dbReference type="CDD" id="cd06849">
    <property type="entry name" value="lipoyl_domain"/>
    <property type="match status" value="1"/>
</dbReference>
<dbReference type="AlphaFoldDB" id="A0A1I3S3G8"/>
<dbReference type="GO" id="GO:0016407">
    <property type="term" value="F:acetyltransferase activity"/>
    <property type="evidence" value="ECO:0007669"/>
    <property type="project" value="TreeGrafter"/>
</dbReference>
<evidence type="ECO:0000256" key="4">
    <source>
        <dbReference type="ARBA" id="ARBA00022823"/>
    </source>
</evidence>
<organism evidence="9 10">
    <name type="scientific">Natronobacterium gregoryi</name>
    <dbReference type="NCBI Taxonomy" id="44930"/>
    <lineage>
        <taxon>Archaea</taxon>
        <taxon>Methanobacteriati</taxon>
        <taxon>Methanobacteriota</taxon>
        <taxon>Stenosarchaea group</taxon>
        <taxon>Halobacteria</taxon>
        <taxon>Halobacteriales</taxon>
        <taxon>Natrialbaceae</taxon>
        <taxon>Natronobacterium</taxon>
    </lineage>
</organism>
<feature type="compositionally biased region" description="Acidic residues" evidence="6">
    <location>
        <begin position="83"/>
        <end position="100"/>
    </location>
</feature>